<reference evidence="1 2" key="1">
    <citation type="submission" date="2020-08" db="EMBL/GenBank/DDBJ databases">
        <title>Genomic Encyclopedia of Type Strains, Phase IV (KMG-IV): sequencing the most valuable type-strain genomes for metagenomic binning, comparative biology and taxonomic classification.</title>
        <authorList>
            <person name="Goeker M."/>
        </authorList>
    </citation>
    <scope>NUCLEOTIDE SEQUENCE [LARGE SCALE GENOMIC DNA]</scope>
    <source>
        <strain evidence="1 2">DSM 14925</strain>
    </source>
</reference>
<evidence type="ECO:0000313" key="1">
    <source>
        <dbReference type="EMBL" id="MBB5887722.1"/>
    </source>
</evidence>
<dbReference type="RefSeq" id="WP_183539162.1">
    <property type="nucleotide sequence ID" value="NZ_JACHHV010000007.1"/>
</dbReference>
<accession>A0A841C802</accession>
<dbReference type="InterPro" id="IPR010183">
    <property type="entry name" value="Phage_lambda_Bet"/>
</dbReference>
<dbReference type="GO" id="GO:0006310">
    <property type="term" value="P:DNA recombination"/>
    <property type="evidence" value="ECO:0007669"/>
    <property type="project" value="InterPro"/>
</dbReference>
<dbReference type="EMBL" id="JACHHV010000007">
    <property type="protein sequence ID" value="MBB5887722.1"/>
    <property type="molecule type" value="Genomic_DNA"/>
</dbReference>
<gene>
    <name evidence="1" type="ORF">HNQ37_000596</name>
</gene>
<sequence>MANEIDIYDAKQLNTATIKKFLKGGGNASDEELAMLLAISRNQNLNPFMKEVYFVKYGSSPAQIIVSRDAYRKRAQANPNYKGSEAGVIVLSESGEIKERNGAFKAPNEELIGAWSTVYLANADIPIHVAISYDEYVQMKDGKPNSMWANKPMTMLTKVAESQALRMAFPSEFSGTYGEEEFDIPKDVTPTDDDRYNRMEEIKKNLSNAKTLKDLNDFHKSLTKQEKSTYDSRFEDARERILKSSEVLSGEVIDSDSDVLNVEDF</sequence>
<dbReference type="InterPro" id="IPR018330">
    <property type="entry name" value="RecT_fam"/>
</dbReference>
<proteinExistence type="predicted"/>
<organism evidence="1 2">
    <name type="scientific">Lactovum miscens</name>
    <dbReference type="NCBI Taxonomy" id="190387"/>
    <lineage>
        <taxon>Bacteria</taxon>
        <taxon>Bacillati</taxon>
        <taxon>Bacillota</taxon>
        <taxon>Bacilli</taxon>
        <taxon>Lactobacillales</taxon>
        <taxon>Streptococcaceae</taxon>
        <taxon>Lactovum</taxon>
    </lineage>
</organism>
<protein>
    <submittedName>
        <fullName evidence="1">Phage recombination protein Bet</fullName>
    </submittedName>
</protein>
<dbReference type="AlphaFoldDB" id="A0A841C802"/>
<name>A0A841C802_9LACT</name>
<dbReference type="GO" id="GO:0003677">
    <property type="term" value="F:DNA binding"/>
    <property type="evidence" value="ECO:0007669"/>
    <property type="project" value="InterPro"/>
</dbReference>
<dbReference type="NCBIfam" id="TIGR01913">
    <property type="entry name" value="bet_lambda"/>
    <property type="match status" value="1"/>
</dbReference>
<comment type="caution">
    <text evidence="1">The sequence shown here is derived from an EMBL/GenBank/DDBJ whole genome shotgun (WGS) entry which is preliminary data.</text>
</comment>
<evidence type="ECO:0000313" key="2">
    <source>
        <dbReference type="Proteomes" id="UP000562464"/>
    </source>
</evidence>
<keyword evidence="2" id="KW-1185">Reference proteome</keyword>
<dbReference type="Proteomes" id="UP000562464">
    <property type="component" value="Unassembled WGS sequence"/>
</dbReference>
<dbReference type="Pfam" id="PF03837">
    <property type="entry name" value="RecT"/>
    <property type="match status" value="1"/>
</dbReference>